<keyword evidence="3" id="KW-0687">Ribonucleoprotein</keyword>
<dbReference type="STRING" id="43151.W5JTW8"/>
<evidence type="ECO:0000256" key="4">
    <source>
        <dbReference type="SAM" id="MobiDB-lite"/>
    </source>
</evidence>
<dbReference type="Gene3D" id="6.10.250.3250">
    <property type="match status" value="1"/>
</dbReference>
<dbReference type="GO" id="GO:0022625">
    <property type="term" value="C:cytosolic large ribosomal subunit"/>
    <property type="evidence" value="ECO:0007669"/>
    <property type="project" value="TreeGrafter"/>
</dbReference>
<dbReference type="FunFam" id="6.10.250.3250:FF:000001">
    <property type="entry name" value="60S ribosomal protein L13a"/>
    <property type="match status" value="1"/>
</dbReference>
<dbReference type="InParanoid" id="W5JTW8"/>
<reference evidence="5" key="1">
    <citation type="journal article" date="2010" name="BMC Genomics">
        <title>Combination of measures distinguishes pre-miRNAs from other stem-loops in the genome of the newly sequenced Anopheles darlingi.</title>
        <authorList>
            <person name="Mendes N.D."/>
            <person name="Freitas A.T."/>
            <person name="Vasconcelos A.T."/>
            <person name="Sagot M.F."/>
        </authorList>
    </citation>
    <scope>NUCLEOTIDE SEQUENCE</scope>
</reference>
<dbReference type="PANTHER" id="PTHR11545:SF3">
    <property type="entry name" value="LARGE RIBOSOMAL SUBUNIT PROTEIN UL13"/>
    <property type="match status" value="1"/>
</dbReference>
<protein>
    <submittedName>
        <fullName evidence="5">Large subunit ribosomal protein L13Ae</fullName>
    </submittedName>
</protein>
<dbReference type="GO" id="GO:0003729">
    <property type="term" value="F:mRNA binding"/>
    <property type="evidence" value="ECO:0007669"/>
    <property type="project" value="TreeGrafter"/>
</dbReference>
<evidence type="ECO:0000313" key="5">
    <source>
        <dbReference type="EMBL" id="ETN66199.1"/>
    </source>
</evidence>
<dbReference type="GO" id="GO:0003735">
    <property type="term" value="F:structural constituent of ribosome"/>
    <property type="evidence" value="ECO:0007669"/>
    <property type="project" value="InterPro"/>
</dbReference>
<name>W5JTW8_ANODA</name>
<dbReference type="Gene3D" id="3.90.1180.10">
    <property type="entry name" value="Ribosomal protein L13"/>
    <property type="match status" value="1"/>
</dbReference>
<proteinExistence type="inferred from homology"/>
<comment type="caution">
    <text evidence="5">The sequence shown here is derived from an EMBL/GenBank/DDBJ whole genome shotgun (WGS) entry which is preliminary data.</text>
</comment>
<comment type="similarity">
    <text evidence="1">Belongs to the universal ribosomal protein uL13 family.</text>
</comment>
<dbReference type="InterPro" id="IPR005822">
    <property type="entry name" value="Ribosomal_uL13"/>
</dbReference>
<gene>
    <name evidence="5" type="ORF">AND_002021</name>
</gene>
<sequence length="304" mass="34372">MVPHKTKRGQNALRHLKVYEGIPPPFDRQKRLVVPIALRQLCLRPDRKYCSVDRVAHEVGWKYRDVVNNLEAKRKIKARLSYLHKKKLKKITWKARVAVADSIKPQNEVLKQYGYLTSEFEKKYTRTASSATSTKLGKRERQDLYLAAKAERKASRLEAKKLGKVVKRKSKAKAKAKPTGKSARGVRGGDDHDDLAMGTTPISILHREMAQFRTADALSAKKLQRILKRNTDRKMATPLLAIVRECGPECSLPTHQLPQEGNAVDGNPSLAPDCLLEVAAFTKEHYKNVKAGIWRDLVLEAIVI</sequence>
<dbReference type="EMBL" id="ADMH02000496">
    <property type="protein sequence ID" value="ETN66199.1"/>
    <property type="molecule type" value="Genomic_DNA"/>
</dbReference>
<dbReference type="HOGENOM" id="CLU_915918_0_0_1"/>
<organism evidence="5">
    <name type="scientific">Anopheles darlingi</name>
    <name type="common">Mosquito</name>
    <dbReference type="NCBI Taxonomy" id="43151"/>
    <lineage>
        <taxon>Eukaryota</taxon>
        <taxon>Metazoa</taxon>
        <taxon>Ecdysozoa</taxon>
        <taxon>Arthropoda</taxon>
        <taxon>Hexapoda</taxon>
        <taxon>Insecta</taxon>
        <taxon>Pterygota</taxon>
        <taxon>Neoptera</taxon>
        <taxon>Endopterygota</taxon>
        <taxon>Diptera</taxon>
        <taxon>Nematocera</taxon>
        <taxon>Culicoidea</taxon>
        <taxon>Culicidae</taxon>
        <taxon>Anophelinae</taxon>
        <taxon>Anopheles</taxon>
    </lineage>
</organism>
<feature type="compositionally biased region" description="Basic residues" evidence="4">
    <location>
        <begin position="164"/>
        <end position="178"/>
    </location>
</feature>
<dbReference type="GO" id="GO:0017148">
    <property type="term" value="P:negative regulation of translation"/>
    <property type="evidence" value="ECO:0007669"/>
    <property type="project" value="TreeGrafter"/>
</dbReference>
<dbReference type="AlphaFoldDB" id="W5JTW8"/>
<dbReference type="GO" id="GO:0006412">
    <property type="term" value="P:translation"/>
    <property type="evidence" value="ECO:0007669"/>
    <property type="project" value="InterPro"/>
</dbReference>
<evidence type="ECO:0000256" key="3">
    <source>
        <dbReference type="ARBA" id="ARBA00023274"/>
    </source>
</evidence>
<keyword evidence="2 5" id="KW-0689">Ribosomal protein</keyword>
<dbReference type="VEuPathDB" id="VectorBase:ADAC002021"/>
<reference evidence="5" key="2">
    <citation type="submission" date="2010-05" db="EMBL/GenBank/DDBJ databases">
        <authorList>
            <person name="Almeida L.G."/>
            <person name="Nicolas M.F."/>
            <person name="Souza R.C."/>
            <person name="Vasconcelos A.T.R."/>
        </authorList>
    </citation>
    <scope>NUCLEOTIDE SEQUENCE</scope>
</reference>
<dbReference type="SUPFAM" id="SSF52161">
    <property type="entry name" value="Ribosomal protein L13"/>
    <property type="match status" value="1"/>
</dbReference>
<evidence type="ECO:0000256" key="2">
    <source>
        <dbReference type="ARBA" id="ARBA00022980"/>
    </source>
</evidence>
<accession>W5JTW8</accession>
<feature type="region of interest" description="Disordered" evidence="4">
    <location>
        <begin position="164"/>
        <end position="193"/>
    </location>
</feature>
<dbReference type="eggNOG" id="KOG3204">
    <property type="taxonomic scope" value="Eukaryota"/>
</dbReference>
<dbReference type="InterPro" id="IPR036899">
    <property type="entry name" value="Ribosomal_uL13_sf"/>
</dbReference>
<dbReference type="VEuPathDB" id="VectorBase:ADAR2_009061"/>
<reference evidence="5" key="3">
    <citation type="journal article" date="2013" name="Nucleic Acids Res.">
        <title>The genome of Anopheles darlingi, the main neotropical malaria vector.</title>
        <authorList>
            <person name="Marinotti O."/>
            <person name="Cerqueira G.C."/>
            <person name="de Almeida L.G."/>
            <person name="Ferro M.I."/>
            <person name="Loreto E.L."/>
            <person name="Zaha A."/>
            <person name="Teixeira S.M."/>
            <person name="Wespiser A.R."/>
            <person name="Almeida E Silva A."/>
            <person name="Schlindwein A.D."/>
            <person name="Pacheco A.C."/>
            <person name="Silva A.L."/>
            <person name="Graveley B.R."/>
            <person name="Walenz B.P."/>
            <person name="Lima Bde A."/>
            <person name="Ribeiro C.A."/>
            <person name="Nunes-Silva C.G."/>
            <person name="de Carvalho C.R."/>
            <person name="Soares C.M."/>
            <person name="de Menezes C.B."/>
            <person name="Matiolli C."/>
            <person name="Caffrey D."/>
            <person name="Araujo D.A."/>
            <person name="de Oliveira D.M."/>
            <person name="Golenbock D."/>
            <person name="Grisard E.C."/>
            <person name="Fantinatti-Garboggini F."/>
            <person name="de Carvalho F.M."/>
            <person name="Barcellos F.G."/>
            <person name="Prosdocimi F."/>
            <person name="May G."/>
            <person name="Azevedo Junior G.M."/>
            <person name="Guimaraes G.M."/>
            <person name="Goldman G.H."/>
            <person name="Padilha I.Q."/>
            <person name="Batista Jda S."/>
            <person name="Ferro J.A."/>
            <person name="Ribeiro J.M."/>
            <person name="Fietto J.L."/>
            <person name="Dabbas K.M."/>
            <person name="Cerdeira L."/>
            <person name="Agnez-Lima L.F."/>
            <person name="Brocchi M."/>
            <person name="de Carvalho M.O."/>
            <person name="Teixeira Mde M."/>
            <person name="Diniz Maia Mde M."/>
            <person name="Goldman M.H."/>
            <person name="Cruz Schneider M.P."/>
            <person name="Felipe M.S."/>
            <person name="Hungria M."/>
            <person name="Nicolas M.F."/>
            <person name="Pereira M."/>
            <person name="Montes M.A."/>
            <person name="Cantao M.E."/>
            <person name="Vincentz M."/>
            <person name="Rafael M.S."/>
            <person name="Silverman N."/>
            <person name="Stoco P.H."/>
            <person name="Souza R.C."/>
            <person name="Vicentini R."/>
            <person name="Gazzinelli R.T."/>
            <person name="Neves Rde O."/>
            <person name="Silva R."/>
            <person name="Astolfi-Filho S."/>
            <person name="Maciel T.E."/>
            <person name="Urmenyi T.P."/>
            <person name="Tadei W.P."/>
            <person name="Camargo E.P."/>
            <person name="de Vasconcelos A.T."/>
        </authorList>
    </citation>
    <scope>NUCLEOTIDE SEQUENCE</scope>
</reference>
<evidence type="ECO:0000256" key="1">
    <source>
        <dbReference type="ARBA" id="ARBA00006227"/>
    </source>
</evidence>
<dbReference type="PANTHER" id="PTHR11545">
    <property type="entry name" value="RIBOSOMAL PROTEIN L13"/>
    <property type="match status" value="1"/>
</dbReference>